<evidence type="ECO:0000256" key="9">
    <source>
        <dbReference type="ARBA" id="ARBA00023159"/>
    </source>
</evidence>
<keyword evidence="11 12" id="KW-0535">Nitrogen fixation</keyword>
<evidence type="ECO:0000256" key="7">
    <source>
        <dbReference type="ARBA" id="ARBA00023015"/>
    </source>
</evidence>
<dbReference type="NCBIfam" id="TIGR01817">
    <property type="entry name" value="nifA"/>
    <property type="match status" value="1"/>
</dbReference>
<evidence type="ECO:0000259" key="14">
    <source>
        <dbReference type="PROSITE" id="PS50045"/>
    </source>
</evidence>
<dbReference type="InterPro" id="IPR010113">
    <property type="entry name" value="Nif-specific_regulatory_prot"/>
</dbReference>
<dbReference type="InterPro" id="IPR029016">
    <property type="entry name" value="GAF-like_dom_sf"/>
</dbReference>
<dbReference type="InterPro" id="IPR002197">
    <property type="entry name" value="HTH_Fis"/>
</dbReference>
<evidence type="ECO:0000256" key="2">
    <source>
        <dbReference type="ARBA" id="ARBA00011135"/>
    </source>
</evidence>
<dbReference type="Pfam" id="PF00158">
    <property type="entry name" value="Sigma54_activat"/>
    <property type="match status" value="1"/>
</dbReference>
<dbReference type="PRINTS" id="PR01590">
    <property type="entry name" value="HTHFIS"/>
</dbReference>
<evidence type="ECO:0000256" key="8">
    <source>
        <dbReference type="ARBA" id="ARBA00023125"/>
    </source>
</evidence>
<keyword evidence="4" id="KW-0547">Nucleotide-binding</keyword>
<dbReference type="HOGENOM" id="CLU_000445_95_2_0"/>
<keyword evidence="7 12" id="KW-0805">Transcription regulation</keyword>
<evidence type="ECO:0000256" key="3">
    <source>
        <dbReference type="ARBA" id="ARBA00015308"/>
    </source>
</evidence>
<keyword evidence="8 12" id="KW-0238">DNA-binding</keyword>
<dbReference type="eggNOG" id="COG3604">
    <property type="taxonomic scope" value="Bacteria"/>
</dbReference>
<evidence type="ECO:0000256" key="13">
    <source>
        <dbReference type="SAM" id="Coils"/>
    </source>
</evidence>
<evidence type="ECO:0000313" key="15">
    <source>
        <dbReference type="EMBL" id="ADR18586.1"/>
    </source>
</evidence>
<protein>
    <recommendedName>
        <fullName evidence="3 12">Nif-specific regulatory protein</fullName>
    </recommendedName>
</protein>
<dbReference type="SMART" id="SM00382">
    <property type="entry name" value="AAA"/>
    <property type="match status" value="1"/>
</dbReference>
<dbReference type="InterPro" id="IPR025944">
    <property type="entry name" value="Sigma_54_int_dom_CS"/>
</dbReference>
<dbReference type="PROSITE" id="PS50045">
    <property type="entry name" value="SIGMA54_INTERACT_4"/>
    <property type="match status" value="1"/>
</dbReference>
<dbReference type="Gene3D" id="1.10.10.60">
    <property type="entry name" value="Homeodomain-like"/>
    <property type="match status" value="1"/>
</dbReference>
<accession>E4TG36</accession>
<dbReference type="InterPro" id="IPR003593">
    <property type="entry name" value="AAA+_ATPase"/>
</dbReference>
<dbReference type="SUPFAM" id="SSF55781">
    <property type="entry name" value="GAF domain-like"/>
    <property type="match status" value="1"/>
</dbReference>
<dbReference type="InterPro" id="IPR009057">
    <property type="entry name" value="Homeodomain-like_sf"/>
</dbReference>
<keyword evidence="5" id="KW-0067">ATP-binding</keyword>
<evidence type="ECO:0000313" key="16">
    <source>
        <dbReference type="Proteomes" id="UP000007039"/>
    </source>
</evidence>
<dbReference type="FunFam" id="3.40.50.300:FF:000006">
    <property type="entry name" value="DNA-binding transcriptional regulator NtrC"/>
    <property type="match status" value="1"/>
</dbReference>
<reference evidence="15 16" key="2">
    <citation type="journal article" date="2011" name="Stand. Genomic Sci.">
        <title>Complete genome sequence of Calditerrivibrio nitroreducens type strain (Yu37-1).</title>
        <authorList>
            <person name="Pitluck S."/>
            <person name="Sikorski J."/>
            <person name="Zeytun A."/>
            <person name="Lapidus A."/>
            <person name="Nolan M."/>
            <person name="Lucas S."/>
            <person name="Hammon N."/>
            <person name="Deshpande S."/>
            <person name="Cheng J.F."/>
            <person name="Tapia R."/>
            <person name="Han C."/>
            <person name="Goodwin L."/>
            <person name="Liolios K."/>
            <person name="Pagani I."/>
            <person name="Ivanova N."/>
            <person name="Mavromatis K."/>
            <person name="Pati A."/>
            <person name="Chen A."/>
            <person name="Palaniappan K."/>
            <person name="Hauser L."/>
            <person name="Chang Y.J."/>
            <person name="Jeffries C.D."/>
            <person name="Detter J.C."/>
            <person name="Brambilla E."/>
            <person name="Djao O.D."/>
            <person name="Rohde M."/>
            <person name="Spring S."/>
            <person name="Goker M."/>
            <person name="Woyke T."/>
            <person name="Bristow J."/>
            <person name="Eisen J.A."/>
            <person name="Markowitz V."/>
            <person name="Hugenholtz P."/>
            <person name="Kyrpides N.C."/>
            <person name="Klenk H.P."/>
            <person name="Land M."/>
        </authorList>
    </citation>
    <scope>NUCLEOTIDE SEQUENCE [LARGE SCALE GENOMIC DNA]</scope>
    <source>
        <strain evidence="16">DSM 19672 / NBRC 101217 / Yu37-1</strain>
    </source>
</reference>
<evidence type="ECO:0000256" key="5">
    <source>
        <dbReference type="ARBA" id="ARBA00022840"/>
    </source>
</evidence>
<dbReference type="GO" id="GO:0005524">
    <property type="term" value="F:ATP binding"/>
    <property type="evidence" value="ECO:0007669"/>
    <property type="project" value="UniProtKB-KW"/>
</dbReference>
<dbReference type="Gene3D" id="3.30.450.40">
    <property type="match status" value="1"/>
</dbReference>
<keyword evidence="9 12" id="KW-0010">Activator</keyword>
<feature type="coiled-coil region" evidence="13">
    <location>
        <begin position="165"/>
        <end position="192"/>
    </location>
</feature>
<dbReference type="GO" id="GO:0000160">
    <property type="term" value="P:phosphorelay signal transduction system"/>
    <property type="evidence" value="ECO:0007669"/>
    <property type="project" value="UniProtKB-UniRule"/>
</dbReference>
<dbReference type="InterPro" id="IPR025662">
    <property type="entry name" value="Sigma_54_int_dom_ATP-bd_1"/>
</dbReference>
<dbReference type="PANTHER" id="PTHR32071">
    <property type="entry name" value="TRANSCRIPTIONAL REGULATORY PROTEIN"/>
    <property type="match status" value="1"/>
</dbReference>
<reference key="1">
    <citation type="submission" date="2010-11" db="EMBL/GenBank/DDBJ databases">
        <title>The complete genome of chromosome of Calditerrivibrio nitroreducens DSM 19672.</title>
        <authorList>
            <consortium name="US DOE Joint Genome Institute (JGI-PGF)"/>
            <person name="Lucas S."/>
            <person name="Copeland A."/>
            <person name="Lapidus A."/>
            <person name="Bruce D."/>
            <person name="Goodwin L."/>
            <person name="Pitluck S."/>
            <person name="Kyrpides N."/>
            <person name="Mavromatis K."/>
            <person name="Ivanova N."/>
            <person name="Mikhailova N."/>
            <person name="Zeytun A."/>
            <person name="Brettin T."/>
            <person name="Detter J.C."/>
            <person name="Tapia R."/>
            <person name="Han C."/>
            <person name="Land M."/>
            <person name="Hauser L."/>
            <person name="Markowitz V."/>
            <person name="Cheng J.-F."/>
            <person name="Hugenholtz P."/>
            <person name="Woyke T."/>
            <person name="Wu D."/>
            <person name="Spring S."/>
            <person name="Schroeder M."/>
            <person name="Brambilla E."/>
            <person name="Klenk H.-P."/>
            <person name="Eisen J.A."/>
        </authorList>
    </citation>
    <scope>NUCLEOTIDE SEQUENCE [LARGE SCALE GENOMIC DNA]</scope>
    <source>
        <strain>DSM 19672</strain>
    </source>
</reference>
<evidence type="ECO:0000256" key="1">
    <source>
        <dbReference type="ARBA" id="ARBA00002167"/>
    </source>
</evidence>
<evidence type="ECO:0000256" key="10">
    <source>
        <dbReference type="ARBA" id="ARBA00023163"/>
    </source>
</evidence>
<dbReference type="RefSeq" id="WP_013450799.1">
    <property type="nucleotide sequence ID" value="NC_014758.1"/>
</dbReference>
<comment type="function">
    <text evidence="1 12">Required for activation of most nif operons, which are directly involved in nitrogen fixation.</text>
</comment>
<proteinExistence type="predicted"/>
<dbReference type="InterPro" id="IPR058031">
    <property type="entry name" value="AAA_lid_NorR"/>
</dbReference>
<evidence type="ECO:0000256" key="6">
    <source>
        <dbReference type="ARBA" id="ARBA00023012"/>
    </source>
</evidence>
<dbReference type="CDD" id="cd00009">
    <property type="entry name" value="AAA"/>
    <property type="match status" value="1"/>
</dbReference>
<dbReference type="SUPFAM" id="SSF46689">
    <property type="entry name" value="Homeodomain-like"/>
    <property type="match status" value="1"/>
</dbReference>
<evidence type="ECO:0000256" key="12">
    <source>
        <dbReference type="RuleBase" id="RU368029"/>
    </source>
</evidence>
<keyword evidence="6 12" id="KW-0902">Two-component regulatory system</keyword>
<dbReference type="InterPro" id="IPR002078">
    <property type="entry name" value="Sigma_54_int"/>
</dbReference>
<dbReference type="GO" id="GO:0043565">
    <property type="term" value="F:sequence-specific DNA binding"/>
    <property type="evidence" value="ECO:0007669"/>
    <property type="project" value="InterPro"/>
</dbReference>
<organism evidence="15 16">
    <name type="scientific">Calditerrivibrio nitroreducens (strain DSM 19672 / NBRC 101217 / Yu37-1)</name>
    <dbReference type="NCBI Taxonomy" id="768670"/>
    <lineage>
        <taxon>Bacteria</taxon>
        <taxon>Pseudomonadati</taxon>
        <taxon>Deferribacterota</taxon>
        <taxon>Deferribacteres</taxon>
        <taxon>Deferribacterales</taxon>
        <taxon>Calditerrivibrionaceae</taxon>
    </lineage>
</organism>
<dbReference type="Gene3D" id="3.40.50.300">
    <property type="entry name" value="P-loop containing nucleotide triphosphate hydrolases"/>
    <property type="match status" value="1"/>
</dbReference>
<dbReference type="Proteomes" id="UP000007039">
    <property type="component" value="Chromosome"/>
</dbReference>
<dbReference type="AlphaFoldDB" id="E4TG36"/>
<dbReference type="GO" id="GO:0003700">
    <property type="term" value="F:DNA-binding transcription factor activity"/>
    <property type="evidence" value="ECO:0007669"/>
    <property type="project" value="UniProtKB-UniRule"/>
</dbReference>
<dbReference type="PANTHER" id="PTHR32071:SF57">
    <property type="entry name" value="C4-DICARBOXYLATE TRANSPORT TRANSCRIPTIONAL REGULATORY PROTEIN DCTD"/>
    <property type="match status" value="1"/>
</dbReference>
<dbReference type="Pfam" id="PF25601">
    <property type="entry name" value="AAA_lid_14"/>
    <property type="match status" value="1"/>
</dbReference>
<dbReference type="Gene3D" id="1.10.8.60">
    <property type="match status" value="1"/>
</dbReference>
<dbReference type="EMBL" id="CP002347">
    <property type="protein sequence ID" value="ADR18586.1"/>
    <property type="molecule type" value="Genomic_DNA"/>
</dbReference>
<dbReference type="GO" id="GO:0009399">
    <property type="term" value="P:nitrogen fixation"/>
    <property type="evidence" value="ECO:0007669"/>
    <property type="project" value="UniProtKB-UniRule"/>
</dbReference>
<dbReference type="STRING" id="768670.Calni_0675"/>
<evidence type="ECO:0000256" key="11">
    <source>
        <dbReference type="ARBA" id="ARBA00023231"/>
    </source>
</evidence>
<dbReference type="PROSITE" id="PS00676">
    <property type="entry name" value="SIGMA54_INTERACT_2"/>
    <property type="match status" value="1"/>
</dbReference>
<name>E4TG36_CALNY</name>
<dbReference type="InterPro" id="IPR025943">
    <property type="entry name" value="Sigma_54_int_dom_ATP-bd_2"/>
</dbReference>
<keyword evidence="10 12" id="KW-0804">Transcription</keyword>
<keyword evidence="16" id="KW-1185">Reference proteome</keyword>
<feature type="domain" description="Sigma-54 factor interaction" evidence="14">
    <location>
        <begin position="202"/>
        <end position="430"/>
    </location>
</feature>
<dbReference type="Pfam" id="PF02954">
    <property type="entry name" value="HTH_8"/>
    <property type="match status" value="1"/>
</dbReference>
<gene>
    <name evidence="15" type="ordered locus">Calni_0675</name>
</gene>
<keyword evidence="13" id="KW-0175">Coiled coil</keyword>
<comment type="subunit">
    <text evidence="2 12">Interacts with sigma-54.</text>
</comment>
<evidence type="ECO:0000256" key="4">
    <source>
        <dbReference type="ARBA" id="ARBA00022741"/>
    </source>
</evidence>
<dbReference type="OrthoDB" id="9771372at2"/>
<dbReference type="PROSITE" id="PS00688">
    <property type="entry name" value="SIGMA54_INTERACT_3"/>
    <property type="match status" value="1"/>
</dbReference>
<dbReference type="SUPFAM" id="SSF52540">
    <property type="entry name" value="P-loop containing nucleoside triphosphate hydrolases"/>
    <property type="match status" value="1"/>
</dbReference>
<sequence>MFYSDVLKFYKLALETVFQIGKILSMSFYGSNPYENILNILSDYLNVKRGMILIYDKQSDYLFPKAAVGIDSLQYNKLFYRPKEGIVGRVFSMGVSMMIPDIDEEPNFLGKIEREYNYEKTSFYAMTIKDSENVKYGVLAIDKDAYDVVNVKTEFDLLSMICIMLGNFIKQKIQIEENIKTLEEKNLRLSAQIITKYGFKEIVGKSKVMKNVFEKIHMLLKSKAPVLIIGESGTGKEVVAKTIHYNSERKNGPFIAINCAAIPAELIESEIFGYEKGAFTGAVAQKKGKFELANGGTLFLDEIGDMPLGLQSKLLRILQEKEFERVGGTSTIKTDVRIIAATNKNLLEEVHKGNFRLDLFYRLNVFNIILPPLRDRKEDIPYLVEHILKKLNNEYGLNKKIDKQIFAKLMNCDFPGNVRELENCIERAYFNSPSNVISYDDFSCNLCKIPMPKIETCELNDVKQFDNNDKNVDMKENISPETYSERDKIIEALRKCGWVQAKAARLLGVTVRQLNYRIKKYNINIQKI</sequence>
<dbReference type="KEGG" id="cni:Calni_0675"/>
<dbReference type="PROSITE" id="PS00675">
    <property type="entry name" value="SIGMA54_INTERACT_1"/>
    <property type="match status" value="1"/>
</dbReference>
<dbReference type="InterPro" id="IPR027417">
    <property type="entry name" value="P-loop_NTPase"/>
</dbReference>